<evidence type="ECO:0000313" key="7">
    <source>
        <dbReference type="Proteomes" id="UP000000556"/>
    </source>
</evidence>
<dbReference type="BioCyc" id="PPUT160488:G1G01-3368-MONOMER"/>
<dbReference type="InterPro" id="IPR018060">
    <property type="entry name" value="HTH_AraC"/>
</dbReference>
<dbReference type="Gene3D" id="1.10.10.60">
    <property type="entry name" value="Homeodomain-like"/>
    <property type="match status" value="1"/>
</dbReference>
<name>Q88I52_PSEPK</name>
<evidence type="ECO:0000256" key="2">
    <source>
        <dbReference type="ARBA" id="ARBA00023125"/>
    </source>
</evidence>
<dbReference type="SMART" id="SM00342">
    <property type="entry name" value="HTH_ARAC"/>
    <property type="match status" value="1"/>
</dbReference>
<reference evidence="6 7" key="1">
    <citation type="journal article" date="2002" name="Environ. Microbiol.">
        <title>Complete genome sequence and comparative analysis of the metabolically versatile Pseudomonas putida KT2440.</title>
        <authorList>
            <person name="Nelson K.E."/>
            <person name="Weinel C."/>
            <person name="Paulsen I.T."/>
            <person name="Dodson R.J."/>
            <person name="Hilbert H."/>
            <person name="Martins dos Santos V.A."/>
            <person name="Fouts D.E."/>
            <person name="Gill S.R."/>
            <person name="Pop M."/>
            <person name="Holmes M."/>
            <person name="Brinkac L."/>
            <person name="Beanan M."/>
            <person name="DeBoy R.T."/>
            <person name="Daugherty S."/>
            <person name="Kolonay J."/>
            <person name="Madupu R."/>
            <person name="Nelson W."/>
            <person name="White O."/>
            <person name="Peterson J."/>
            <person name="Khouri H."/>
            <person name="Hance I."/>
            <person name="Chris Lee P."/>
            <person name="Holtzapple E."/>
            <person name="Scanlan D."/>
            <person name="Tran K."/>
            <person name="Moazzez A."/>
            <person name="Utterback T."/>
            <person name="Rizzo M."/>
            <person name="Lee K."/>
            <person name="Kosack D."/>
            <person name="Moestl D."/>
            <person name="Wedler H."/>
            <person name="Lauber J."/>
            <person name="Stjepandic D."/>
            <person name="Hoheisel J."/>
            <person name="Straetz M."/>
            <person name="Heim S."/>
            <person name="Kiewitz C."/>
            <person name="Eisen J.A."/>
            <person name="Timmis K.N."/>
            <person name="Dusterhoft A."/>
            <person name="Tummler B."/>
            <person name="Fraser C.M."/>
        </authorList>
    </citation>
    <scope>NUCLEOTIDE SEQUENCE [LARGE SCALE GENOMIC DNA]</scope>
    <source>
        <strain evidence="7">ATCC 47054 / DSM 6125 / CFBP 8728 / NCIMB 11950 / KT2440</strain>
    </source>
</reference>
<evidence type="ECO:0000256" key="3">
    <source>
        <dbReference type="ARBA" id="ARBA00023163"/>
    </source>
</evidence>
<protein>
    <submittedName>
        <fullName evidence="6">Transcriptional regulator, AraC family</fullName>
    </submittedName>
</protein>
<dbReference type="HOGENOM" id="CLU_047930_2_0_6"/>
<keyword evidence="1" id="KW-0805">Transcription regulation</keyword>
<dbReference type="PATRIC" id="fig|160488.4.peg.3343"/>
<dbReference type="SUPFAM" id="SSF46689">
    <property type="entry name" value="Homeodomain-like"/>
    <property type="match status" value="1"/>
</dbReference>
<dbReference type="InterPro" id="IPR009057">
    <property type="entry name" value="Homeodomain-like_sf"/>
</dbReference>
<dbReference type="PANTHER" id="PTHR46796">
    <property type="entry name" value="HTH-TYPE TRANSCRIPTIONAL ACTIVATOR RHAS-RELATED"/>
    <property type="match status" value="1"/>
</dbReference>
<comment type="function">
    <text evidence="4">Regulatory protein of the TOL plasmid xyl operons. XylS activates the xylXYZLTEGFJQKIH operon required for the degradation of toluene, m-xylene and p-xylene.</text>
</comment>
<sequence length="349" mass="39440">MGACENRWTVAKALRFPGDALQTILVAAPRGDLSTFFSIECTKRVHTGRCVTTANALKVQAFHTTDVTEQVRATPGWQQQYRQMSPGYFSGELRCLGLDGVEVYEERLNTRVEQFFRAPSGSLAFCFDRSENSLYLLNEQSRNIWITPENYQEVAVVFDQAFLARHGLDPQRLEGLFMVPLGSGQNALFGSWLSATLTRLGEEGCPLQGQALAEQLLEDCLFILDNASQRLQGVALGRRDEERAIMHRVSEWAADCPEETLNLLELADVAGVSLRQLQQAFKAFTGMPPAHWLRLRRLNGARRDLLRGGGVTVAEVAMRWSFWHLGRFSESYRQLFKEFPSETLKRCRV</sequence>
<dbReference type="EMBL" id="AE015451">
    <property type="protein sequence ID" value="AAN68757.1"/>
    <property type="molecule type" value="Genomic_DNA"/>
</dbReference>
<dbReference type="Pfam" id="PF12833">
    <property type="entry name" value="HTH_18"/>
    <property type="match status" value="1"/>
</dbReference>
<evidence type="ECO:0000313" key="6">
    <source>
        <dbReference type="EMBL" id="AAN68757.1"/>
    </source>
</evidence>
<dbReference type="PANTHER" id="PTHR46796:SF12">
    <property type="entry name" value="HTH-TYPE DNA-BINDING TRANSCRIPTIONAL ACTIVATOR EUTR"/>
    <property type="match status" value="1"/>
</dbReference>
<gene>
    <name evidence="6" type="ordered locus">PP_3149</name>
</gene>
<dbReference type="AlphaFoldDB" id="Q88I52"/>
<dbReference type="Proteomes" id="UP000000556">
    <property type="component" value="Chromosome"/>
</dbReference>
<feature type="domain" description="HTH araC/xylS-type" evidence="5">
    <location>
        <begin position="247"/>
        <end position="346"/>
    </location>
</feature>
<reference evidence="6 7" key="2">
    <citation type="journal article" date="2016" name="Environ. Microbiol.">
        <title>The revisited genome of Pseudomonas putida KT2440 enlightens its value as a robust metabolic chassis.</title>
        <authorList>
            <person name="Belda E."/>
            <person name="van Heck R.G."/>
            <person name="Lopez-Sanchez M.J."/>
            <person name="Cruveiller S."/>
            <person name="Barbe V."/>
            <person name="Fraser C."/>
            <person name="Klenk H.P."/>
            <person name="Petersen J."/>
            <person name="Morgat A."/>
            <person name="Nikel P.I."/>
            <person name="Vallenet D."/>
            <person name="Rouy Z."/>
            <person name="Sekowska A."/>
            <person name="Martins Dos Santos V.A."/>
            <person name="de Lorenzo V."/>
            <person name="Danchin A."/>
            <person name="Medigue C."/>
        </authorList>
    </citation>
    <scope>NUCLEOTIDE SEQUENCE [LARGE SCALE GENOMIC DNA]</scope>
    <source>
        <strain evidence="7">ATCC 47054 / DSM 6125 / CFBP 8728 / NCIMB 11950 / KT2440</strain>
    </source>
</reference>
<dbReference type="KEGG" id="ppu:PP_3149"/>
<dbReference type="GO" id="GO:0003700">
    <property type="term" value="F:DNA-binding transcription factor activity"/>
    <property type="evidence" value="ECO:0007669"/>
    <property type="project" value="InterPro"/>
</dbReference>
<proteinExistence type="predicted"/>
<keyword evidence="3" id="KW-0804">Transcription</keyword>
<dbReference type="PROSITE" id="PS01124">
    <property type="entry name" value="HTH_ARAC_FAMILY_2"/>
    <property type="match status" value="1"/>
</dbReference>
<evidence type="ECO:0000256" key="1">
    <source>
        <dbReference type="ARBA" id="ARBA00023015"/>
    </source>
</evidence>
<dbReference type="STRING" id="160488.PP_3149"/>
<dbReference type="PhylomeDB" id="Q88I52"/>
<dbReference type="eggNOG" id="COG2207">
    <property type="taxonomic scope" value="Bacteria"/>
</dbReference>
<keyword evidence="2" id="KW-0238">DNA-binding</keyword>
<dbReference type="DNASU" id="1046796"/>
<organism evidence="6 7">
    <name type="scientific">Pseudomonas putida (strain ATCC 47054 / DSM 6125 / CFBP 8728 / NCIMB 11950 / KT2440)</name>
    <dbReference type="NCBI Taxonomy" id="160488"/>
    <lineage>
        <taxon>Bacteria</taxon>
        <taxon>Pseudomonadati</taxon>
        <taxon>Pseudomonadota</taxon>
        <taxon>Gammaproteobacteria</taxon>
        <taxon>Pseudomonadales</taxon>
        <taxon>Pseudomonadaceae</taxon>
        <taxon>Pseudomonas</taxon>
    </lineage>
</organism>
<evidence type="ECO:0000256" key="4">
    <source>
        <dbReference type="ARBA" id="ARBA00037345"/>
    </source>
</evidence>
<dbReference type="OrthoDB" id="6003540at2"/>
<dbReference type="GO" id="GO:0043565">
    <property type="term" value="F:sequence-specific DNA binding"/>
    <property type="evidence" value="ECO:0007669"/>
    <property type="project" value="InterPro"/>
</dbReference>
<dbReference type="InterPro" id="IPR050204">
    <property type="entry name" value="AraC_XylS_family_regulators"/>
</dbReference>
<accession>Q88I52</accession>
<dbReference type="PaxDb" id="160488-PP_3149"/>
<evidence type="ECO:0000259" key="5">
    <source>
        <dbReference type="PROSITE" id="PS01124"/>
    </source>
</evidence>
<keyword evidence="7" id="KW-1185">Reference proteome</keyword>